<feature type="domain" description="Metalloprotease TldD/E C-terminal" evidence="6">
    <location>
        <begin position="284"/>
        <end position="540"/>
    </location>
</feature>
<dbReference type="GO" id="GO:0006508">
    <property type="term" value="P:proteolysis"/>
    <property type="evidence" value="ECO:0007669"/>
    <property type="project" value="UniProtKB-KW"/>
</dbReference>
<keyword evidence="3" id="KW-0378">Hydrolase</keyword>
<dbReference type="GO" id="GO:0008237">
    <property type="term" value="F:metallopeptidase activity"/>
    <property type="evidence" value="ECO:0007669"/>
    <property type="project" value="UniProtKB-KW"/>
</dbReference>
<name>A0AA37Q8W8_9BACT</name>
<evidence type="ECO:0000259" key="6">
    <source>
        <dbReference type="Pfam" id="PF19289"/>
    </source>
</evidence>
<dbReference type="GO" id="GO:0005829">
    <property type="term" value="C:cytosol"/>
    <property type="evidence" value="ECO:0007669"/>
    <property type="project" value="TreeGrafter"/>
</dbReference>
<comment type="caution">
    <text evidence="8">The sequence shown here is derived from an EMBL/GenBank/DDBJ whole genome shotgun (WGS) entry which is preliminary data.</text>
</comment>
<gene>
    <name evidence="8" type="primary">tldD_3</name>
    <name evidence="8" type="ORF">rosag_23900</name>
</gene>
<sequence length="546" mass="59313">MTTRRDFLRQGGAAVGAAALAGGALGGIPSLLSAAPAPSARALDVFQDPAATKALMAAALEAARAAGAGYADVRVSRQRQNFVFTREQQIQNVVDTDTLGIGVRALVDGTWGFAATRVLTKDGAAAAAREAVAIAKATRVARDRAVEWLPSPVVNDATWKGAYTTDPWDVPLEQKADLLLKANANAMKAANVKFVNSGLFFVKHDRAYANTDGSIIRQDFVRTWPLLQITAVSPDRTDFQNRGNVVAPMARGWEYVLSSDLVGNAQRWGEEASAKLGAKPVEVGRYDLVLDPGNMWLTIHESIGHPTELDRAMGYEANYAGTSFIAPPEKQLGQLKYGPAFMNIQGDRSQEGALATIGWDDDGVKPDDFLIVKNGVFNDYQTTREQAPWLRWWYQKQGAPVRSHGCSYAQGWGDVQFQRMCNVSLMPGERDLTQNDLIAATDRGILIVGDGSFSIDQQRYNAQFGGQVFHEIRGGKIVGQLKDVAYQIRTPDFWNSMDMIGGKRSYQLGGSFFDGKGQPGQVNAVSHGSPPARFRNVNVINTGRKS</sequence>
<evidence type="ECO:0000256" key="4">
    <source>
        <dbReference type="ARBA" id="ARBA00023049"/>
    </source>
</evidence>
<dbReference type="InterPro" id="IPR045569">
    <property type="entry name" value="Metalloprtase-TldD/E_C"/>
</dbReference>
<dbReference type="Pfam" id="PF19289">
    <property type="entry name" value="PmbA_TldD_3rd"/>
    <property type="match status" value="1"/>
</dbReference>
<dbReference type="PANTHER" id="PTHR30624">
    <property type="entry name" value="UNCHARACTERIZED PROTEIN TLDD AND PMBA"/>
    <property type="match status" value="1"/>
</dbReference>
<dbReference type="InterPro" id="IPR051463">
    <property type="entry name" value="Peptidase_U62_metallo"/>
</dbReference>
<reference evidence="8" key="1">
    <citation type="submission" date="2022-08" db="EMBL/GenBank/DDBJ databases">
        <title>Draft genome sequencing of Roseisolibacter agri AW1220.</title>
        <authorList>
            <person name="Tobiishi Y."/>
            <person name="Tonouchi A."/>
        </authorList>
    </citation>
    <scope>NUCLEOTIDE SEQUENCE</scope>
    <source>
        <strain evidence="8">AW1220</strain>
    </source>
</reference>
<dbReference type="PANTHER" id="PTHR30624:SF10">
    <property type="entry name" value="CONSERVED PROTEIN"/>
    <property type="match status" value="1"/>
</dbReference>
<dbReference type="EMBL" id="BRXS01000003">
    <property type="protein sequence ID" value="GLC25877.1"/>
    <property type="molecule type" value="Genomic_DNA"/>
</dbReference>
<dbReference type="PROSITE" id="PS51318">
    <property type="entry name" value="TAT"/>
    <property type="match status" value="1"/>
</dbReference>
<dbReference type="SUPFAM" id="SSF111283">
    <property type="entry name" value="Putative modulator of DNA gyrase, PmbA/TldD"/>
    <property type="match status" value="1"/>
</dbReference>
<keyword evidence="2" id="KW-0645">Protease</keyword>
<evidence type="ECO:0000256" key="2">
    <source>
        <dbReference type="ARBA" id="ARBA00022670"/>
    </source>
</evidence>
<evidence type="ECO:0000256" key="3">
    <source>
        <dbReference type="ARBA" id="ARBA00022801"/>
    </source>
</evidence>
<protein>
    <submittedName>
        <fullName evidence="8">TldD protein</fullName>
    </submittedName>
</protein>
<proteinExistence type="inferred from homology"/>
<dbReference type="InterPro" id="IPR035068">
    <property type="entry name" value="TldD/PmbA_N"/>
</dbReference>
<evidence type="ECO:0000313" key="8">
    <source>
        <dbReference type="EMBL" id="GLC25877.1"/>
    </source>
</evidence>
<dbReference type="Gene3D" id="3.30.2290.10">
    <property type="entry name" value="PmbA/TldD superfamily"/>
    <property type="match status" value="1"/>
</dbReference>
<dbReference type="InterPro" id="IPR019546">
    <property type="entry name" value="TAT_signal_bac_arc"/>
</dbReference>
<dbReference type="InterPro" id="IPR006311">
    <property type="entry name" value="TAT_signal"/>
</dbReference>
<dbReference type="InterPro" id="IPR036059">
    <property type="entry name" value="TldD/PmbA_sf"/>
</dbReference>
<dbReference type="InterPro" id="IPR045570">
    <property type="entry name" value="Metalloprtase-TldD/E_cen_dom"/>
</dbReference>
<feature type="domain" description="Metalloprotease TldD/E central" evidence="7">
    <location>
        <begin position="166"/>
        <end position="275"/>
    </location>
</feature>
<dbReference type="Proteomes" id="UP001161325">
    <property type="component" value="Unassembled WGS sequence"/>
</dbReference>
<evidence type="ECO:0000259" key="5">
    <source>
        <dbReference type="Pfam" id="PF01523"/>
    </source>
</evidence>
<dbReference type="Pfam" id="PF01523">
    <property type="entry name" value="PmbA_TldD_1st"/>
    <property type="match status" value="1"/>
</dbReference>
<accession>A0AA37Q8W8</accession>
<dbReference type="NCBIfam" id="TIGR01409">
    <property type="entry name" value="TAT_signal_seq"/>
    <property type="match status" value="1"/>
</dbReference>
<dbReference type="InterPro" id="IPR002510">
    <property type="entry name" value="Metalloprtase-TldD/E_N"/>
</dbReference>
<dbReference type="Pfam" id="PF19290">
    <property type="entry name" value="PmbA_TldD_2nd"/>
    <property type="match status" value="1"/>
</dbReference>
<evidence type="ECO:0000313" key="9">
    <source>
        <dbReference type="Proteomes" id="UP001161325"/>
    </source>
</evidence>
<keyword evidence="9" id="KW-1185">Reference proteome</keyword>
<feature type="domain" description="Metalloprotease TldD/E N-terminal" evidence="5">
    <location>
        <begin position="71"/>
        <end position="135"/>
    </location>
</feature>
<dbReference type="RefSeq" id="WP_284350336.1">
    <property type="nucleotide sequence ID" value="NZ_BRXS01000003.1"/>
</dbReference>
<keyword evidence="4" id="KW-0482">Metalloprotease</keyword>
<evidence type="ECO:0000259" key="7">
    <source>
        <dbReference type="Pfam" id="PF19290"/>
    </source>
</evidence>
<dbReference type="FunFam" id="3.30.2290.10:FF:000003">
    <property type="entry name" value="Zinc-dependent protease, TldD/PmbA family"/>
    <property type="match status" value="1"/>
</dbReference>
<organism evidence="8 9">
    <name type="scientific">Roseisolibacter agri</name>
    <dbReference type="NCBI Taxonomy" id="2014610"/>
    <lineage>
        <taxon>Bacteria</taxon>
        <taxon>Pseudomonadati</taxon>
        <taxon>Gemmatimonadota</taxon>
        <taxon>Gemmatimonadia</taxon>
        <taxon>Gemmatimonadales</taxon>
        <taxon>Gemmatimonadaceae</taxon>
        <taxon>Roseisolibacter</taxon>
    </lineage>
</organism>
<dbReference type="AlphaFoldDB" id="A0AA37Q8W8"/>
<comment type="similarity">
    <text evidence="1">Belongs to the peptidase U62 family.</text>
</comment>
<evidence type="ECO:0000256" key="1">
    <source>
        <dbReference type="ARBA" id="ARBA00005836"/>
    </source>
</evidence>